<organism evidence="2">
    <name type="scientific">Chryseobacterium sp. B5</name>
    <dbReference type="NCBI Taxonomy" id="2050562"/>
    <lineage>
        <taxon>Bacteria</taxon>
        <taxon>Pseudomonadati</taxon>
        <taxon>Bacteroidota</taxon>
        <taxon>Flavobacteriia</taxon>
        <taxon>Flavobacteriales</taxon>
        <taxon>Weeksellaceae</taxon>
        <taxon>Chryseobacterium group</taxon>
        <taxon>Chryseobacterium</taxon>
    </lineage>
</organism>
<dbReference type="PROSITE" id="PS50801">
    <property type="entry name" value="STAS"/>
    <property type="match status" value="1"/>
</dbReference>
<dbReference type="Gene3D" id="3.30.750.24">
    <property type="entry name" value="STAS domain"/>
    <property type="match status" value="1"/>
</dbReference>
<dbReference type="InterPro" id="IPR036513">
    <property type="entry name" value="STAS_dom_sf"/>
</dbReference>
<feature type="domain" description="STAS" evidence="1">
    <location>
        <begin position="1"/>
        <end position="93"/>
    </location>
</feature>
<proteinExistence type="predicted"/>
<comment type="caution">
    <text evidence="2">The sequence shown here is derived from an EMBL/GenBank/DDBJ whole genome shotgun (WGS) entry which is preliminary data.</text>
</comment>
<dbReference type="InterPro" id="IPR002645">
    <property type="entry name" value="STAS_dom"/>
</dbReference>
<evidence type="ECO:0000313" key="2">
    <source>
        <dbReference type="EMBL" id="PII37473.1"/>
    </source>
</evidence>
<reference evidence="2" key="1">
    <citation type="submission" date="2017-10" db="EMBL/GenBank/DDBJ databases">
        <title>Chryseobacterium sp. B5 is a hydrocarbonoclastic and plant growth promoting bacterium.</title>
        <authorList>
            <person name="Thijs S."/>
            <person name="Gkorezis P."/>
            <person name="Van Hamme J."/>
        </authorList>
    </citation>
    <scope>NUCLEOTIDE SEQUENCE</scope>
    <source>
        <strain evidence="2">B5</strain>
    </source>
</reference>
<dbReference type="InterPro" id="IPR058548">
    <property type="entry name" value="MlaB-like_STAS"/>
</dbReference>
<dbReference type="PANTHER" id="PTHR35849">
    <property type="entry name" value="BLR2341 PROTEIN"/>
    <property type="match status" value="1"/>
</dbReference>
<name>A0A2G7TEH3_9FLAO</name>
<dbReference type="PANTHER" id="PTHR35849:SF2">
    <property type="entry name" value="BLR2341 PROTEIN"/>
    <property type="match status" value="1"/>
</dbReference>
<sequence length="93" mass="9843">MLQLPRELTYRQARSCLVQLQPQVQAFNGAQVRVDASGVEVFDSAALAVLLACRRTAKAADKQLVVVGLPQGLQSMAALYGVDGLLTDASSPS</sequence>
<dbReference type="CDD" id="cd07043">
    <property type="entry name" value="STAS_anti-anti-sigma_factors"/>
    <property type="match status" value="1"/>
</dbReference>
<evidence type="ECO:0000259" key="1">
    <source>
        <dbReference type="PROSITE" id="PS50801"/>
    </source>
</evidence>
<protein>
    <submittedName>
        <fullName evidence="2">STAS domain-containing protein</fullName>
    </submittedName>
</protein>
<accession>A0A2G7TEH3</accession>
<dbReference type="AlphaFoldDB" id="A0A2G7TEH3"/>
<dbReference type="InterPro" id="IPR052746">
    <property type="entry name" value="MlaB_ABC_Transporter"/>
</dbReference>
<dbReference type="SUPFAM" id="SSF52091">
    <property type="entry name" value="SpoIIaa-like"/>
    <property type="match status" value="1"/>
</dbReference>
<gene>
    <name evidence="2" type="ORF">CTI11_00980</name>
</gene>
<dbReference type="EMBL" id="PEKC01000002">
    <property type="protein sequence ID" value="PII37473.1"/>
    <property type="molecule type" value="Genomic_DNA"/>
</dbReference>
<dbReference type="Pfam" id="PF13466">
    <property type="entry name" value="STAS_2"/>
    <property type="match status" value="1"/>
</dbReference>